<dbReference type="InterPro" id="IPR047187">
    <property type="entry name" value="SF1_C_Upf1"/>
</dbReference>
<dbReference type="Gene3D" id="3.40.50.300">
    <property type="entry name" value="P-loop containing nucleotide triphosphate hydrolases"/>
    <property type="match status" value="2"/>
</dbReference>
<evidence type="ECO:0000313" key="7">
    <source>
        <dbReference type="EMBL" id="TDP83635.1"/>
    </source>
</evidence>
<dbReference type="PANTHER" id="PTHR43788">
    <property type="entry name" value="DNA2/NAM7 HELICASE FAMILY MEMBER"/>
    <property type="match status" value="1"/>
</dbReference>
<dbReference type="CDD" id="cd18808">
    <property type="entry name" value="SF1_C_Upf1"/>
    <property type="match status" value="1"/>
</dbReference>
<reference evidence="7 8" key="1">
    <citation type="submission" date="2019-03" db="EMBL/GenBank/DDBJ databases">
        <title>Genomic Encyclopedia of Type Strains, Phase IV (KMG-IV): sequencing the most valuable type-strain genomes for metagenomic binning, comparative biology and taxonomic classification.</title>
        <authorList>
            <person name="Goeker M."/>
        </authorList>
    </citation>
    <scope>NUCLEOTIDE SEQUENCE [LARGE SCALE GENOMIC DNA]</scope>
    <source>
        <strain evidence="7 8">DSM 11901</strain>
    </source>
</reference>
<dbReference type="GO" id="GO:0016787">
    <property type="term" value="F:hydrolase activity"/>
    <property type="evidence" value="ECO:0007669"/>
    <property type="project" value="UniProtKB-KW"/>
</dbReference>
<dbReference type="InterPro" id="IPR050534">
    <property type="entry name" value="Coronavir_polyprotein_1ab"/>
</dbReference>
<evidence type="ECO:0000259" key="5">
    <source>
        <dbReference type="Pfam" id="PF13087"/>
    </source>
</evidence>
<keyword evidence="2" id="KW-0378">Hydrolase</keyword>
<protein>
    <recommendedName>
        <fullName evidence="9">AAA+ ATPase domain-containing protein</fullName>
    </recommendedName>
</protein>
<dbReference type="InterPro" id="IPR027417">
    <property type="entry name" value="P-loop_NTPase"/>
</dbReference>
<gene>
    <name evidence="7" type="ORF">EV672_10413</name>
</gene>
<name>A0A4R6RC99_9BURK</name>
<evidence type="ECO:0008006" key="9">
    <source>
        <dbReference type="Google" id="ProtNLM"/>
    </source>
</evidence>
<dbReference type="Pfam" id="PF13087">
    <property type="entry name" value="AAA_12"/>
    <property type="match status" value="1"/>
</dbReference>
<dbReference type="NCBIfam" id="TIGR03491">
    <property type="entry name" value="TM0106 family RecB-like putative nuclease"/>
    <property type="match status" value="1"/>
</dbReference>
<evidence type="ECO:0000313" key="8">
    <source>
        <dbReference type="Proteomes" id="UP000294593"/>
    </source>
</evidence>
<dbReference type="InterPro" id="IPR041679">
    <property type="entry name" value="DNA2/NAM7-like_C"/>
</dbReference>
<dbReference type="Pfam" id="PF13482">
    <property type="entry name" value="RNase_H_2"/>
    <property type="match status" value="1"/>
</dbReference>
<evidence type="ECO:0000259" key="6">
    <source>
        <dbReference type="Pfam" id="PF13482"/>
    </source>
</evidence>
<keyword evidence="8" id="KW-1185">Reference proteome</keyword>
<dbReference type="SUPFAM" id="SSF52540">
    <property type="entry name" value="P-loop containing nucleoside triphosphate hydrolases"/>
    <property type="match status" value="1"/>
</dbReference>
<keyword evidence="4" id="KW-0067">ATP-binding</keyword>
<dbReference type="OrthoDB" id="9757917at2"/>
<organism evidence="7 8">
    <name type="scientific">Aquabacterium commune</name>
    <dbReference type="NCBI Taxonomy" id="70586"/>
    <lineage>
        <taxon>Bacteria</taxon>
        <taxon>Pseudomonadati</taxon>
        <taxon>Pseudomonadota</taxon>
        <taxon>Betaproteobacteria</taxon>
        <taxon>Burkholderiales</taxon>
        <taxon>Aquabacterium</taxon>
    </lineage>
</organism>
<dbReference type="CDD" id="cd17934">
    <property type="entry name" value="DEXXQc_Upf1-like"/>
    <property type="match status" value="1"/>
</dbReference>
<dbReference type="EMBL" id="SNXW01000004">
    <property type="protein sequence ID" value="TDP83635.1"/>
    <property type="molecule type" value="Genomic_DNA"/>
</dbReference>
<dbReference type="RefSeq" id="WP_133608272.1">
    <property type="nucleotide sequence ID" value="NZ_SNXW01000004.1"/>
</dbReference>
<accession>A0A4R6RC99</accession>
<dbReference type="InterPro" id="IPR038720">
    <property type="entry name" value="YprB_RNase_H-like_dom"/>
</dbReference>
<dbReference type="GO" id="GO:0005524">
    <property type="term" value="F:ATP binding"/>
    <property type="evidence" value="ECO:0007669"/>
    <property type="project" value="UniProtKB-KW"/>
</dbReference>
<dbReference type="SUPFAM" id="SSF53098">
    <property type="entry name" value="Ribonuclease H-like"/>
    <property type="match status" value="1"/>
</dbReference>
<comment type="caution">
    <text evidence="7">The sequence shown here is derived from an EMBL/GenBank/DDBJ whole genome shotgun (WGS) entry which is preliminary data.</text>
</comment>
<evidence type="ECO:0000256" key="3">
    <source>
        <dbReference type="ARBA" id="ARBA00022806"/>
    </source>
</evidence>
<dbReference type="InterPro" id="IPR019993">
    <property type="entry name" value="RecB_nuclease_TM0106_put"/>
</dbReference>
<dbReference type="InterPro" id="IPR012337">
    <property type="entry name" value="RNaseH-like_sf"/>
</dbReference>
<feature type="domain" description="YprB ribonuclease H-like" evidence="6">
    <location>
        <begin position="329"/>
        <end position="508"/>
    </location>
</feature>
<proteinExistence type="predicted"/>
<dbReference type="Pfam" id="PF13604">
    <property type="entry name" value="AAA_30"/>
    <property type="match status" value="1"/>
</dbReference>
<dbReference type="Gene3D" id="3.90.320.10">
    <property type="match status" value="1"/>
</dbReference>
<feature type="domain" description="DNA2/NAM7 helicase-like C-terminal" evidence="5">
    <location>
        <begin position="942"/>
        <end position="1123"/>
    </location>
</feature>
<dbReference type="Proteomes" id="UP000294593">
    <property type="component" value="Unassembled WGS sequence"/>
</dbReference>
<dbReference type="PANTHER" id="PTHR43788:SF8">
    <property type="entry name" value="DNA-BINDING PROTEIN SMUBP-2"/>
    <property type="match status" value="1"/>
</dbReference>
<keyword evidence="1" id="KW-0547">Nucleotide-binding</keyword>
<evidence type="ECO:0000256" key="4">
    <source>
        <dbReference type="ARBA" id="ARBA00022840"/>
    </source>
</evidence>
<sequence>MQRTPNALLISASDLVSFVACEHLTSLDWQATTDAALRTQRDEMDTSGALITSRGNQHEQQHLARLRASGLQVVDINEETNESSSKDERVARTLDALRSGVDVIYQATLRDGDLIGHADFLMRVDGQPSALGTWRYEVADTKLARTPQAKFLIQLAFYSRLLTLAQGAAPELMHVVLGDNTQRSFRFADHGHYLDTLIGRFRERMRSLEMGASDSYPEPVAACDTCHWRSLCAERRLADDHLCQVAGIQRSQWLKLQAAGISTLEALAQAPVDLQIPKIQPQTIVRLQAQASLQHRGRTTGQRHLELIDLDAEGLRGFHRLPQPDDGDLFFDMEGNPLEPGGLEYLFGLWHRHPDLPGEWEFRTFWAHDRAQEREAFEAFMDFVMAWLHRHPQAHIYHYAAYEETALKRLASQHATREVEVDQLLRRRALVDLYKVVREGLRISEPSYSIKYVEHFYRPPRAGDVQNAGASIVFYEHWRETQDPQLLKDIANYNRDDVESTQQLRDWLLTLRPPALPWFSADAAHQNEQVKDDTPRATAVQEAEARLRAYQQVLIRPLPDDRREWTDAHHQQELIFQLLDFHRRAQKPEWWAMFSRMEQDTEALLEDAECLAGLTLDPHHPPRSVKKSIEYTYCVPEQQSKLMDGDSCTLASTGENLGKLRLSEDGRTAVLKRGANRPMPTMLALGPGKPIDPQRMVNALFRFADSWLAAGQVHNTPHPTHKALHDLLARRPPDLEGLQSGQPIVPEGKTPLDAAIRAVQAMRETCLYVQGPPGSGKTYTGSRMIATLLREGHRVGVMSNSHKAIHHLTAKALDVATEWGLRVHTVKKATADRPDTELSHPHQYVVNERLNEEVADSGAQLVAGTVWLFADEAMNQALDYLFVDEAGQVSLANLIAAGTCARNIVLLGDQMQLSQPVQGVHPGRSGDSALDHLLDGRATIPPERGIFLATSYRMHPDVCRFISDAVYDGRLQPEASNVQRTLVLQSNAHPWLRPAGLVHAPTSHTGCSQGSEEEAQAVLALYQSALKQHYTDEHGHRHAMTPDNILVVAPYNVQVNLLQRTLPADARVGTVDKFQGQEAELVIVSMTTSGPDDLPRDIEFLFSKNRLNVAISRAKCLAVVLANPRLLSVRCQTPEQMALVNLLCWVAADGKLPDRATMP</sequence>
<dbReference type="InterPro" id="IPR011604">
    <property type="entry name" value="PDDEXK-like_dom_sf"/>
</dbReference>
<keyword evidence="3" id="KW-0347">Helicase</keyword>
<dbReference type="AlphaFoldDB" id="A0A4R6RC99"/>
<evidence type="ECO:0000256" key="2">
    <source>
        <dbReference type="ARBA" id="ARBA00022801"/>
    </source>
</evidence>
<dbReference type="GO" id="GO:0043139">
    <property type="term" value="F:5'-3' DNA helicase activity"/>
    <property type="evidence" value="ECO:0007669"/>
    <property type="project" value="TreeGrafter"/>
</dbReference>
<evidence type="ECO:0000256" key="1">
    <source>
        <dbReference type="ARBA" id="ARBA00022741"/>
    </source>
</evidence>